<dbReference type="AlphaFoldDB" id="A0A561S9S8"/>
<evidence type="ECO:0000313" key="2">
    <source>
        <dbReference type="Proteomes" id="UP000317940"/>
    </source>
</evidence>
<organism evidence="1 2">
    <name type="scientific">Kitasatospora viridis</name>
    <dbReference type="NCBI Taxonomy" id="281105"/>
    <lineage>
        <taxon>Bacteria</taxon>
        <taxon>Bacillati</taxon>
        <taxon>Actinomycetota</taxon>
        <taxon>Actinomycetes</taxon>
        <taxon>Kitasatosporales</taxon>
        <taxon>Streptomycetaceae</taxon>
        <taxon>Kitasatospora</taxon>
    </lineage>
</organism>
<reference evidence="1 2" key="1">
    <citation type="submission" date="2019-06" db="EMBL/GenBank/DDBJ databases">
        <title>Sequencing the genomes of 1000 actinobacteria strains.</title>
        <authorList>
            <person name="Klenk H.-P."/>
        </authorList>
    </citation>
    <scope>NUCLEOTIDE SEQUENCE [LARGE SCALE GENOMIC DNA]</scope>
    <source>
        <strain evidence="1 2">DSM 44826</strain>
    </source>
</reference>
<dbReference type="OrthoDB" id="4800194at2"/>
<evidence type="ECO:0000313" key="1">
    <source>
        <dbReference type="EMBL" id="TWF71597.1"/>
    </source>
</evidence>
<dbReference type="RefSeq" id="WP_145911790.1">
    <property type="nucleotide sequence ID" value="NZ_BAAAMZ010000047.1"/>
</dbReference>
<dbReference type="EMBL" id="VIWT01000009">
    <property type="protein sequence ID" value="TWF71597.1"/>
    <property type="molecule type" value="Genomic_DNA"/>
</dbReference>
<protein>
    <submittedName>
        <fullName evidence="1">Uncharacterized protein</fullName>
    </submittedName>
</protein>
<accession>A0A561S9S8</accession>
<dbReference type="PROSITE" id="PS51257">
    <property type="entry name" value="PROKAR_LIPOPROTEIN"/>
    <property type="match status" value="1"/>
</dbReference>
<keyword evidence="2" id="KW-1185">Reference proteome</keyword>
<dbReference type="Proteomes" id="UP000317940">
    <property type="component" value="Unassembled WGS sequence"/>
</dbReference>
<proteinExistence type="predicted"/>
<comment type="caution">
    <text evidence="1">The sequence shown here is derived from an EMBL/GenBank/DDBJ whole genome shotgun (WGS) entry which is preliminary data.</text>
</comment>
<gene>
    <name evidence="1" type="ORF">FHX73_19227</name>
</gene>
<sequence length="315" mass="31856">MPRRSGSAGYGGADGLLALGLSLALGLAAAGCAAGPGSGPRPPAAAVTATAPAVADPVAGLHLPIEAYLLSTADSTRIQTARAALIGSCMRRFGADYTPAVAAGGRSQMANRYGPTAPDTARTYGYHAPDAQRPANGRPSAPALPPALAAVLGHGAGAPQPPGSPAAPDTYHGLAVPPGGCVGEADRALTAGGGIVQDDQTAVDINFQDYQRSLTDAAVTAAFARWSSCMAARGYWYDNPQSAVNDTRWRTPAPSAQEIATAGADVACKQRAGVVAAWFGAESRLENEDIRARSADLTRIRRSIDTAVRNAGSAG</sequence>
<name>A0A561S9S8_9ACTN</name>